<dbReference type="PANTHER" id="PTHR33112">
    <property type="entry name" value="DOMAIN PROTEIN, PUTATIVE-RELATED"/>
    <property type="match status" value="1"/>
</dbReference>
<reference evidence="3 4" key="1">
    <citation type="submission" date="2014-04" db="EMBL/GenBank/DDBJ databases">
        <authorList>
            <consortium name="DOE Joint Genome Institute"/>
            <person name="Kuo A."/>
            <person name="Martino E."/>
            <person name="Perotto S."/>
            <person name="Kohler A."/>
            <person name="Nagy L.G."/>
            <person name="Floudas D."/>
            <person name="Copeland A."/>
            <person name="Barry K.W."/>
            <person name="Cichocki N."/>
            <person name="Veneault-Fourrey C."/>
            <person name="LaButti K."/>
            <person name="Lindquist E.A."/>
            <person name="Lipzen A."/>
            <person name="Lundell T."/>
            <person name="Morin E."/>
            <person name="Murat C."/>
            <person name="Sun H."/>
            <person name="Tunlid A."/>
            <person name="Henrissat B."/>
            <person name="Grigoriev I.V."/>
            <person name="Hibbett D.S."/>
            <person name="Martin F."/>
            <person name="Nordberg H.P."/>
            <person name="Cantor M.N."/>
            <person name="Hua S.X."/>
        </authorList>
    </citation>
    <scope>NUCLEOTIDE SEQUENCE [LARGE SCALE GENOMIC DNA]</scope>
    <source>
        <strain evidence="3 4">Zn</strain>
    </source>
</reference>
<dbReference type="EMBL" id="KN832870">
    <property type="protein sequence ID" value="KIN07048.1"/>
    <property type="molecule type" value="Genomic_DNA"/>
</dbReference>
<accession>A0A0C3DY58</accession>
<gene>
    <name evidence="3" type="ORF">OIDMADRAFT_109897</name>
</gene>
<name>A0A0C3DY58_OIDMZ</name>
<feature type="region of interest" description="Disordered" evidence="1">
    <location>
        <begin position="1"/>
        <end position="71"/>
    </location>
</feature>
<evidence type="ECO:0000313" key="3">
    <source>
        <dbReference type="EMBL" id="KIN07048.1"/>
    </source>
</evidence>
<dbReference type="STRING" id="913774.A0A0C3DY58"/>
<dbReference type="InParanoid" id="A0A0C3DY58"/>
<evidence type="ECO:0000259" key="2">
    <source>
        <dbReference type="Pfam" id="PF06985"/>
    </source>
</evidence>
<feature type="compositionally biased region" description="Polar residues" evidence="1">
    <location>
        <begin position="23"/>
        <end position="33"/>
    </location>
</feature>
<dbReference type="OrthoDB" id="47007at2759"/>
<reference evidence="4" key="2">
    <citation type="submission" date="2015-01" db="EMBL/GenBank/DDBJ databases">
        <title>Evolutionary Origins and Diversification of the Mycorrhizal Mutualists.</title>
        <authorList>
            <consortium name="DOE Joint Genome Institute"/>
            <consortium name="Mycorrhizal Genomics Consortium"/>
            <person name="Kohler A."/>
            <person name="Kuo A."/>
            <person name="Nagy L.G."/>
            <person name="Floudas D."/>
            <person name="Copeland A."/>
            <person name="Barry K.W."/>
            <person name="Cichocki N."/>
            <person name="Veneault-Fourrey C."/>
            <person name="LaButti K."/>
            <person name="Lindquist E.A."/>
            <person name="Lipzen A."/>
            <person name="Lundell T."/>
            <person name="Morin E."/>
            <person name="Murat C."/>
            <person name="Riley R."/>
            <person name="Ohm R."/>
            <person name="Sun H."/>
            <person name="Tunlid A."/>
            <person name="Henrissat B."/>
            <person name="Grigoriev I.V."/>
            <person name="Hibbett D.S."/>
            <person name="Martin F."/>
        </authorList>
    </citation>
    <scope>NUCLEOTIDE SEQUENCE [LARGE SCALE GENOMIC DNA]</scope>
    <source>
        <strain evidence="4">Zn</strain>
    </source>
</reference>
<dbReference type="Proteomes" id="UP000054321">
    <property type="component" value="Unassembled WGS sequence"/>
</dbReference>
<feature type="domain" description="Heterokaryon incompatibility" evidence="2">
    <location>
        <begin position="332"/>
        <end position="487"/>
    </location>
</feature>
<proteinExistence type="predicted"/>
<dbReference type="AlphaFoldDB" id="A0A0C3DY58"/>
<dbReference type="Pfam" id="PF06985">
    <property type="entry name" value="HET"/>
    <property type="match status" value="1"/>
</dbReference>
<keyword evidence="4" id="KW-1185">Reference proteome</keyword>
<feature type="compositionally biased region" description="Polar residues" evidence="1">
    <location>
        <begin position="48"/>
        <end position="61"/>
    </location>
</feature>
<evidence type="ECO:0000313" key="4">
    <source>
        <dbReference type="Proteomes" id="UP000054321"/>
    </source>
</evidence>
<dbReference type="PANTHER" id="PTHR33112:SF16">
    <property type="entry name" value="HETEROKARYON INCOMPATIBILITY DOMAIN-CONTAINING PROTEIN"/>
    <property type="match status" value="1"/>
</dbReference>
<sequence length="794" mass="86679">MRGKKEDKEGKNTPKPSEDRGHSQLTAAAQNKPSGALPAQNKPVGQLSGPSRSIALPQTANPTPPPLGQLSALLASPASSLTADDPRHHIQLQPPPLCPLCCNFDPRHTRKTPDGPWAKSEYKIPAELPAGAEIPAGKIKIQKSQDLLESAKRGCLYCGIVQGALSAVDPGWETEDSFIHIFLALGLPVVVRLQRGVTYSSDLGVEGAGLQLGVVLQRGEKMTLDMEIGDPSKPAIDVEIYRPRLTPDPATVGDIVVSRLVNHIGIAEEIPQHAGDQKCFDFISDQVANCTEKHKCGGDGHLPLLPDRVVWIEANNSSRIQLLEPKGIRAKYIALSYCWATGPISSDTYLTDTSTISAKLAGMEYNDLPPLFQDVVNCARKLGIQYIWIDRLCIIQGKDGDFKIQAPKMGDIYGNATLTIAAASATSENDRILVEREPKWHASDLKLNIEGIGSLKLRARRRTHPIGEEAKGGDYGKVSTRAWIWQERLLSGRTVFYTPSALKFECHCHSVWEGVGPRITGISWSARLESISHLSWLTLVEEFMKRDITKPCDRLPAMESVMKRIEKSKGWSPLCGLWSNAFRESLGWNSMEAGGAFSGKIACRMNPEHYAPTWSWASVNGPISYVSVRVMSGLGGNDPMIYDMEVRNINAALGMVTIAARIGRVQLNCSVELNGMYGFEPDEARYNYHYGVKDPTSGELFPIKPDVALKPWSGNVNGQNLSTVIRVPYGDVPPEQSWSASCLCLLVGYKSLRSLVLFMGGSLRESGAWERLGMASGLEPAIFAGAEKGIIDIV</sequence>
<organism evidence="3 4">
    <name type="scientific">Oidiodendron maius (strain Zn)</name>
    <dbReference type="NCBI Taxonomy" id="913774"/>
    <lineage>
        <taxon>Eukaryota</taxon>
        <taxon>Fungi</taxon>
        <taxon>Dikarya</taxon>
        <taxon>Ascomycota</taxon>
        <taxon>Pezizomycotina</taxon>
        <taxon>Leotiomycetes</taxon>
        <taxon>Leotiomycetes incertae sedis</taxon>
        <taxon>Myxotrichaceae</taxon>
        <taxon>Oidiodendron</taxon>
    </lineage>
</organism>
<dbReference type="InterPro" id="IPR010730">
    <property type="entry name" value="HET"/>
</dbReference>
<protein>
    <recommendedName>
        <fullName evidence="2">Heterokaryon incompatibility domain-containing protein</fullName>
    </recommendedName>
</protein>
<dbReference type="HOGENOM" id="CLU_002639_8_8_1"/>
<feature type="compositionally biased region" description="Basic and acidic residues" evidence="1">
    <location>
        <begin position="1"/>
        <end position="22"/>
    </location>
</feature>
<evidence type="ECO:0000256" key="1">
    <source>
        <dbReference type="SAM" id="MobiDB-lite"/>
    </source>
</evidence>